<reference evidence="2 3" key="1">
    <citation type="submission" date="2020-08" db="EMBL/GenBank/DDBJ databases">
        <title>Genomic Encyclopedia of Type Strains, Phase III (KMG-III): the genomes of soil and plant-associated and newly described type strains.</title>
        <authorList>
            <person name="Whitman W."/>
        </authorList>
    </citation>
    <scope>NUCLEOTIDE SEQUENCE [LARGE SCALE GENOMIC DNA]</scope>
    <source>
        <strain evidence="2 3">CECT 3302</strain>
    </source>
</reference>
<organism evidence="2 3">
    <name type="scientific">Nocardioides albus</name>
    <dbReference type="NCBI Taxonomy" id="1841"/>
    <lineage>
        <taxon>Bacteria</taxon>
        <taxon>Bacillati</taxon>
        <taxon>Actinomycetota</taxon>
        <taxon>Actinomycetes</taxon>
        <taxon>Propionibacteriales</taxon>
        <taxon>Nocardioidaceae</taxon>
        <taxon>Nocardioides</taxon>
    </lineage>
</organism>
<gene>
    <name evidence="2" type="ORF">FHS12_003675</name>
</gene>
<evidence type="ECO:0000259" key="1">
    <source>
        <dbReference type="Pfam" id="PF09995"/>
    </source>
</evidence>
<evidence type="ECO:0000313" key="2">
    <source>
        <dbReference type="EMBL" id="MBB3090717.1"/>
    </source>
</evidence>
<dbReference type="PANTHER" id="PTHR36151:SF3">
    <property type="entry name" value="ER-BOUND OXYGENASE MPAB_MPAB'_RUBBER OXYGENASE CATALYTIC DOMAIN-CONTAINING PROTEIN"/>
    <property type="match status" value="1"/>
</dbReference>
<dbReference type="RefSeq" id="WP_221209012.1">
    <property type="nucleotide sequence ID" value="NZ_BMQT01000005.1"/>
</dbReference>
<keyword evidence="3" id="KW-1185">Reference proteome</keyword>
<evidence type="ECO:0000313" key="3">
    <source>
        <dbReference type="Proteomes" id="UP000577707"/>
    </source>
</evidence>
<dbReference type="AlphaFoldDB" id="A0A7W5FA40"/>
<proteinExistence type="predicted"/>
<dbReference type="Proteomes" id="UP000577707">
    <property type="component" value="Unassembled WGS sequence"/>
</dbReference>
<dbReference type="InterPro" id="IPR018713">
    <property type="entry name" value="MPAB/Lcp_cat_dom"/>
</dbReference>
<dbReference type="GO" id="GO:0016491">
    <property type="term" value="F:oxidoreductase activity"/>
    <property type="evidence" value="ECO:0007669"/>
    <property type="project" value="InterPro"/>
</dbReference>
<dbReference type="EMBL" id="JACHXG010000007">
    <property type="protein sequence ID" value="MBB3090717.1"/>
    <property type="molecule type" value="Genomic_DNA"/>
</dbReference>
<sequence length="302" mass="33179">MSGYFAADSMVVRAMRQRVVGLSWGQRALVIGGLHPRLFVGTAQHTVHRATPYTRLALTARLMETVFLGTKEEADRALAFTAKRHVPVEGTMEVPGGPAHPVGSPYSAADPGLMWWTAAFALDSVEFMYDALVRPLRPDEREELFDDFVTWAGLFGMPASAAPASYPDFRRRFDAWLTSDEPYLVDEARLVGRHIAGTAGYHLPGGPPTSETLRTVVQGSLPALVREHYGIPWSAAAERRWRAVRTASRLAHGRLSLLGPTPLLRGRSEHFYKIVQQGEQALVRRGGVSIPGVSDVSALRRA</sequence>
<feature type="domain" description="ER-bound oxygenase mpaB/mpaB'/Rubber oxygenase catalytic" evidence="1">
    <location>
        <begin position="13"/>
        <end position="249"/>
    </location>
</feature>
<dbReference type="PANTHER" id="PTHR36151">
    <property type="entry name" value="BLR2777 PROTEIN"/>
    <property type="match status" value="1"/>
</dbReference>
<protein>
    <submittedName>
        <fullName evidence="2">Uncharacterized protein (DUF2236 family)</fullName>
    </submittedName>
</protein>
<comment type="caution">
    <text evidence="2">The sequence shown here is derived from an EMBL/GenBank/DDBJ whole genome shotgun (WGS) entry which is preliminary data.</text>
</comment>
<name>A0A7W5FA40_9ACTN</name>
<accession>A0A7W5FA40</accession>
<dbReference type="Pfam" id="PF09995">
    <property type="entry name" value="MPAB_Lcp_cat"/>
    <property type="match status" value="1"/>
</dbReference>